<dbReference type="OrthoDB" id="6359943at2759"/>
<dbReference type="EMBL" id="MNAD01000421">
    <property type="protein sequence ID" value="OJT13207.1"/>
    <property type="molecule type" value="Genomic_DNA"/>
</dbReference>
<protein>
    <recommendedName>
        <fullName evidence="2">BTB domain-containing protein</fullName>
    </recommendedName>
</protein>
<comment type="caution">
    <text evidence="3">The sequence shown here is derived from an EMBL/GenBank/DDBJ whole genome shotgun (WGS) entry which is preliminary data.</text>
</comment>
<feature type="compositionally biased region" description="Polar residues" evidence="1">
    <location>
        <begin position="315"/>
        <end position="325"/>
    </location>
</feature>
<dbReference type="PROSITE" id="PS50097">
    <property type="entry name" value="BTB"/>
    <property type="match status" value="1"/>
</dbReference>
<feature type="compositionally biased region" description="Low complexity" evidence="1">
    <location>
        <begin position="29"/>
        <end position="48"/>
    </location>
</feature>
<accession>A0A1M2W013</accession>
<feature type="compositionally biased region" description="Low complexity" evidence="1">
    <location>
        <begin position="777"/>
        <end position="814"/>
    </location>
</feature>
<feature type="compositionally biased region" description="Basic and acidic residues" evidence="1">
    <location>
        <begin position="326"/>
        <end position="335"/>
    </location>
</feature>
<evidence type="ECO:0000313" key="3">
    <source>
        <dbReference type="EMBL" id="OJT13207.1"/>
    </source>
</evidence>
<evidence type="ECO:0000259" key="2">
    <source>
        <dbReference type="PROSITE" id="PS50097"/>
    </source>
</evidence>
<keyword evidence="4" id="KW-1185">Reference proteome</keyword>
<dbReference type="PANTHER" id="PTHR47369">
    <property type="entry name" value="BTB/POZ DOMAIN-CONTAINING PROTEIN"/>
    <property type="match status" value="1"/>
</dbReference>
<feature type="compositionally biased region" description="Polar residues" evidence="1">
    <location>
        <begin position="717"/>
        <end position="728"/>
    </location>
</feature>
<feature type="region of interest" description="Disordered" evidence="1">
    <location>
        <begin position="396"/>
        <end position="431"/>
    </location>
</feature>
<organism evidence="3 4">
    <name type="scientific">Trametes pubescens</name>
    <name type="common">White-rot fungus</name>
    <dbReference type="NCBI Taxonomy" id="154538"/>
    <lineage>
        <taxon>Eukaryota</taxon>
        <taxon>Fungi</taxon>
        <taxon>Dikarya</taxon>
        <taxon>Basidiomycota</taxon>
        <taxon>Agaricomycotina</taxon>
        <taxon>Agaricomycetes</taxon>
        <taxon>Polyporales</taxon>
        <taxon>Polyporaceae</taxon>
        <taxon>Trametes</taxon>
    </lineage>
</organism>
<dbReference type="Proteomes" id="UP000184267">
    <property type="component" value="Unassembled WGS sequence"/>
</dbReference>
<feature type="region of interest" description="Disordered" evidence="1">
    <location>
        <begin position="717"/>
        <end position="815"/>
    </location>
</feature>
<name>A0A1M2W013_TRAPU</name>
<evidence type="ECO:0000313" key="4">
    <source>
        <dbReference type="Proteomes" id="UP000184267"/>
    </source>
</evidence>
<feature type="compositionally biased region" description="Polar residues" evidence="1">
    <location>
        <begin position="760"/>
        <end position="774"/>
    </location>
</feature>
<dbReference type="Gene3D" id="3.30.710.10">
    <property type="entry name" value="Potassium Channel Kv1.1, Chain A"/>
    <property type="match status" value="1"/>
</dbReference>
<feature type="domain" description="BTB" evidence="2">
    <location>
        <begin position="65"/>
        <end position="141"/>
    </location>
</feature>
<feature type="region of interest" description="Disordered" evidence="1">
    <location>
        <begin position="280"/>
        <end position="336"/>
    </location>
</feature>
<dbReference type="SUPFAM" id="SSF54695">
    <property type="entry name" value="POZ domain"/>
    <property type="match status" value="1"/>
</dbReference>
<dbReference type="AlphaFoldDB" id="A0A1M2W013"/>
<feature type="region of interest" description="Disordered" evidence="1">
    <location>
        <begin position="29"/>
        <end position="49"/>
    </location>
</feature>
<dbReference type="STRING" id="154538.A0A1M2W013"/>
<dbReference type="InterPro" id="IPR000210">
    <property type="entry name" value="BTB/POZ_dom"/>
</dbReference>
<feature type="compositionally biased region" description="Low complexity" evidence="1">
    <location>
        <begin position="743"/>
        <end position="757"/>
    </location>
</feature>
<sequence length="928" mass="98752">MSDISASFPDSHSRFSHLASSLYSQPSLPSLRSHDMTSTPASPTRPSPNDLQSHLYASFLQRKTADVALRISGSWNAVYRLHRVILIQAGYFQSLFTSGFSESRAKHSGHRSDPEYIDIVFDDLNITRAAFEVCIARLYGGGPPLWISPSLIPTPACPLTPVFASGGPDYTPQPSGSGLPASLDISSAPTLPAGYHSATPRFLLSLLATATFLSIPSVASQALSAILRTVGPYTVVPYLNFALGRGIGPSSEAGLDGFSQDPEAEPAVGLEQVAELIREEDSSFESSIETPRREDAPPTGDAGTSKHGPKHSHICGSNDTDSDSASEYHEDRGKTSADSLEPVYYYGGVSDKVGEAAACWLTRWGTDMFRYEEQAVALESNAAGKAPEAIWSPAAHKVQWSTDRPGSAPPEMRGSRLGTPTPGRNGKSEPVAPVLWRRGGLTARWVRGVLSADALFVRGEKERYEMARSVVEMRRTAREKGVPGESEEVEEAEFERLFGEGIYYANMHLDDLMAISKDISPSTGKPMVPLSVLQAAHWNSSTLYHRITTRPPGSASPSLSPTGATKELGLAVSAADIPKDTLHPEEQDSPFYPVPGDSSLRLGDSTGLEGASMDQLFDLGSAKKGASTTEANFFGLEQARRPASLLTASSPGASGKQWTAHPPYRFAVEFWDVDALKEKSRLHSHTIWYAGSLYNVYVQVVRKKGIQLGIYLHRQSTVDPIPTSSTPATVMLPPPPRDRSFIGRGASSSVSSARPPSLIASGSGSTIFSPQSAVPGSPLARTSTTPTTPNSPAGTSRSALSSSLPSSPGFARSSANLHGSSGSIGSLALPVTLPAMAPAVTPPQPYRDPRPAVSAYFTIACASATGASLTRFTSAPDVFSVSQSWGWKSSSLRAEEYLEVDAEGLPAAVVLPARREVSLRATVVLGVV</sequence>
<dbReference type="PANTHER" id="PTHR47369:SF1">
    <property type="entry name" value="BTB_POZ DOMAIN-CONTAINING PROTEIN"/>
    <property type="match status" value="1"/>
</dbReference>
<proteinExistence type="predicted"/>
<dbReference type="InterPro" id="IPR011333">
    <property type="entry name" value="SKP1/BTB/POZ_sf"/>
</dbReference>
<evidence type="ECO:0000256" key="1">
    <source>
        <dbReference type="SAM" id="MobiDB-lite"/>
    </source>
</evidence>
<reference evidence="3 4" key="1">
    <citation type="submission" date="2016-10" db="EMBL/GenBank/DDBJ databases">
        <title>Genome sequence of the basidiomycete white-rot fungus Trametes pubescens.</title>
        <authorList>
            <person name="Makela M.R."/>
            <person name="Granchi Z."/>
            <person name="Peng M."/>
            <person name="De Vries R.P."/>
            <person name="Grigoriev I."/>
            <person name="Riley R."/>
            <person name="Hilden K."/>
        </authorList>
    </citation>
    <scope>NUCLEOTIDE SEQUENCE [LARGE SCALE GENOMIC DNA]</scope>
    <source>
        <strain evidence="3 4">FBCC735</strain>
    </source>
</reference>
<gene>
    <name evidence="3" type="ORF">TRAPUB_10226</name>
</gene>
<dbReference type="OMA" id="ACWLTRW"/>